<dbReference type="SUPFAM" id="SSF53720">
    <property type="entry name" value="ALDH-like"/>
    <property type="match status" value="1"/>
</dbReference>
<feature type="domain" description="Aldehyde dehydrogenase" evidence="2">
    <location>
        <begin position="35"/>
        <end position="454"/>
    </location>
</feature>
<dbReference type="Gene3D" id="3.40.309.10">
    <property type="entry name" value="Aldehyde Dehydrogenase, Chain A, domain 2"/>
    <property type="match status" value="1"/>
</dbReference>
<evidence type="ECO:0000259" key="2">
    <source>
        <dbReference type="Pfam" id="PF00171"/>
    </source>
</evidence>
<dbReference type="CDD" id="cd07129">
    <property type="entry name" value="ALDH_KGSADH"/>
    <property type="match status" value="1"/>
</dbReference>
<dbReference type="PANTHER" id="PTHR43353">
    <property type="entry name" value="SUCCINATE-SEMIALDEHYDE DEHYDROGENASE, MITOCHONDRIAL"/>
    <property type="match status" value="1"/>
</dbReference>
<dbReference type="InterPro" id="IPR016163">
    <property type="entry name" value="Ald_DH_C"/>
</dbReference>
<keyword evidence="4" id="KW-1185">Reference proteome</keyword>
<dbReference type="InterPro" id="IPR016162">
    <property type="entry name" value="Ald_DH_N"/>
</dbReference>
<dbReference type="InterPro" id="IPR044151">
    <property type="entry name" value="ALDH_KGSADH"/>
</dbReference>
<evidence type="ECO:0000313" key="4">
    <source>
        <dbReference type="Proteomes" id="UP001596230"/>
    </source>
</evidence>
<dbReference type="InterPro" id="IPR015590">
    <property type="entry name" value="Aldehyde_DH_dom"/>
</dbReference>
<accession>A0ABW1VZG9</accession>
<keyword evidence="1" id="KW-0560">Oxidoreductase</keyword>
<sequence>MNQNTGKQFINGQRVSSGAAELVSIDAGSGKPLPYTFYQATPEEADRAAEAADEAFYAYSTLPLSQRARFLEAIAEQIEALGEDFISIVCEESGLPAARIAGERARTANQMRMFAASVRDGSFLGVRIDTFEGTGKPALRQMNIGIGPVAVFGASNFPLAFSTAGGDTASALAAGCPVVFKAHSGHMRTAEVIAEAILTAAEQCDVPAGVFNMIFGGRIGAKLVEHPRIKAVGFTGSLHGGKALINIANARPDPIPVFAEMSSINPVIMLDGIMESSAEKLAEETVASFTMGTGQFCTKPGLIIGFASEGFNRFVDKLTATVGALSPMMMLNPSTLHSYNERKALFDNTPELTLLASGQAEENRAQAALYRADAAFVAGKNPLVQEEIFGPAAIVISVESKEALLQVLSALQGQLTVTLFGEDQEIAESGYLVNTLQSLAGRLIVNGYPTGVEVCQAMVHGGPWPATSDARGTSVGSLAINRFLRPVCFQNYPESLLPLALKDSNPLQSTRLVNGVMQK</sequence>
<dbReference type="EMBL" id="JBHSUB010000007">
    <property type="protein sequence ID" value="MFC6377718.1"/>
    <property type="molecule type" value="Genomic_DNA"/>
</dbReference>
<organism evidence="3 4">
    <name type="scientific">Tatumella terrea</name>
    <dbReference type="NCBI Taxonomy" id="419007"/>
    <lineage>
        <taxon>Bacteria</taxon>
        <taxon>Pseudomonadati</taxon>
        <taxon>Pseudomonadota</taxon>
        <taxon>Gammaproteobacteria</taxon>
        <taxon>Enterobacterales</taxon>
        <taxon>Erwiniaceae</taxon>
        <taxon>Tatumella</taxon>
    </lineage>
</organism>
<dbReference type="Pfam" id="PF00171">
    <property type="entry name" value="Aldedh"/>
    <property type="match status" value="1"/>
</dbReference>
<dbReference type="Proteomes" id="UP001596230">
    <property type="component" value="Unassembled WGS sequence"/>
</dbReference>
<dbReference type="Gene3D" id="3.40.605.10">
    <property type="entry name" value="Aldehyde Dehydrogenase, Chain A, domain 1"/>
    <property type="match status" value="1"/>
</dbReference>
<evidence type="ECO:0000313" key="3">
    <source>
        <dbReference type="EMBL" id="MFC6377718.1"/>
    </source>
</evidence>
<reference evidence="4" key="1">
    <citation type="journal article" date="2019" name="Int. J. Syst. Evol. Microbiol.">
        <title>The Global Catalogue of Microorganisms (GCM) 10K type strain sequencing project: providing services to taxonomists for standard genome sequencing and annotation.</title>
        <authorList>
            <consortium name="The Broad Institute Genomics Platform"/>
            <consortium name="The Broad Institute Genome Sequencing Center for Infectious Disease"/>
            <person name="Wu L."/>
            <person name="Ma J."/>
        </authorList>
    </citation>
    <scope>NUCLEOTIDE SEQUENCE [LARGE SCALE GENOMIC DNA]</scope>
    <source>
        <strain evidence="4">CGMCC 1.18518</strain>
    </source>
</reference>
<comment type="caution">
    <text evidence="3">The sequence shown here is derived from an EMBL/GenBank/DDBJ whole genome shotgun (WGS) entry which is preliminary data.</text>
</comment>
<name>A0ABW1VZG9_9GAMM</name>
<dbReference type="PANTHER" id="PTHR43353:SF3">
    <property type="entry name" value="ALDEHYDE DEHYDROGENASE-RELATED"/>
    <property type="match status" value="1"/>
</dbReference>
<gene>
    <name evidence="3" type="ORF">ACFP9W_06375</name>
</gene>
<proteinExistence type="predicted"/>
<dbReference type="RefSeq" id="WP_385948799.1">
    <property type="nucleotide sequence ID" value="NZ_JBHSUB010000007.1"/>
</dbReference>
<dbReference type="InterPro" id="IPR016161">
    <property type="entry name" value="Ald_DH/histidinol_DH"/>
</dbReference>
<dbReference type="InterPro" id="IPR050740">
    <property type="entry name" value="Aldehyde_DH_Superfamily"/>
</dbReference>
<evidence type="ECO:0000256" key="1">
    <source>
        <dbReference type="ARBA" id="ARBA00023002"/>
    </source>
</evidence>
<protein>
    <submittedName>
        <fullName evidence="3">Aldehyde dehydrogenase (NADP(+))</fullName>
    </submittedName>
</protein>